<accession>A0AAD4MRA9</accession>
<name>A0AAD4MRA9_9BILA</name>
<dbReference type="AlphaFoldDB" id="A0AAD4MRA9"/>
<organism evidence="1 2">
    <name type="scientific">Ditylenchus destructor</name>
    <dbReference type="NCBI Taxonomy" id="166010"/>
    <lineage>
        <taxon>Eukaryota</taxon>
        <taxon>Metazoa</taxon>
        <taxon>Ecdysozoa</taxon>
        <taxon>Nematoda</taxon>
        <taxon>Chromadorea</taxon>
        <taxon>Rhabditida</taxon>
        <taxon>Tylenchina</taxon>
        <taxon>Tylenchomorpha</taxon>
        <taxon>Sphaerularioidea</taxon>
        <taxon>Anguinidae</taxon>
        <taxon>Anguininae</taxon>
        <taxon>Ditylenchus</taxon>
    </lineage>
</organism>
<evidence type="ECO:0000313" key="2">
    <source>
        <dbReference type="Proteomes" id="UP001201812"/>
    </source>
</evidence>
<sequence length="161" mass="17806">MPLFLNGDLLLEVAKYWELVKSENKSTLIDVRYTGAGSSLSSIKREKTDTNDASAPDDNTETENFLIEIYAKIHTRKDKGKLSFTVSKRSVITVGIAVKAAAFLAKLKEARVTSTIPEEAMLEALATDIEQMAAFAHVMGGQEILHNQSWPMMRNFIGISL</sequence>
<comment type="caution">
    <text evidence="1">The sequence shown here is derived from an EMBL/GenBank/DDBJ whole genome shotgun (WGS) entry which is preliminary data.</text>
</comment>
<protein>
    <submittedName>
        <fullName evidence="1">Uncharacterized protein</fullName>
    </submittedName>
</protein>
<dbReference type="EMBL" id="JAKKPZ010000069">
    <property type="protein sequence ID" value="KAI1704322.1"/>
    <property type="molecule type" value="Genomic_DNA"/>
</dbReference>
<reference evidence="1" key="1">
    <citation type="submission" date="2022-01" db="EMBL/GenBank/DDBJ databases">
        <title>Genome Sequence Resource for Two Populations of Ditylenchus destructor, the Migratory Endoparasitic Phytonematode.</title>
        <authorList>
            <person name="Zhang H."/>
            <person name="Lin R."/>
            <person name="Xie B."/>
        </authorList>
    </citation>
    <scope>NUCLEOTIDE SEQUENCE</scope>
    <source>
        <strain evidence="1">BazhouSP</strain>
    </source>
</reference>
<keyword evidence="2" id="KW-1185">Reference proteome</keyword>
<gene>
    <name evidence="1" type="ORF">DdX_14318</name>
</gene>
<dbReference type="Proteomes" id="UP001201812">
    <property type="component" value="Unassembled WGS sequence"/>
</dbReference>
<evidence type="ECO:0000313" key="1">
    <source>
        <dbReference type="EMBL" id="KAI1704322.1"/>
    </source>
</evidence>
<proteinExistence type="predicted"/>